<dbReference type="EMBL" id="AP022570">
    <property type="protein sequence ID" value="BBX54035.1"/>
    <property type="molecule type" value="Genomic_DNA"/>
</dbReference>
<dbReference type="GO" id="GO:0043720">
    <property type="term" value="F:3-keto-5-aminohexanoate cleavage activity"/>
    <property type="evidence" value="ECO:0007669"/>
    <property type="project" value="InterPro"/>
</dbReference>
<sequence length="278" mass="29075">MSNSFGFGGHNVCLAFDRYQSVPGTLRATAGRGEDGEMASPKIYVKACINGARTPDQHPHLPVTPEQLASEAVAAHRAGALAVHMHPKNADGVDSLMAAEVDAAVSAVRHAAPGLPLGVTTGYWALPDAQQRLRAVESWTVLPDFTSLNWHEPGSPELAEVILGRGLGVEVGIFHAEAAESWAASDIAPHCMRVMIELGPDGDVATADELISLVGAAGSPAPVLLHGLDESCWPLLEHAGVRGVQTRIGMEDTLRLPDGSTAEDNAALVSAAVELLSR</sequence>
<evidence type="ECO:0000313" key="2">
    <source>
        <dbReference type="Proteomes" id="UP000466785"/>
    </source>
</evidence>
<gene>
    <name evidence="1" type="ORF">MPOR_50610</name>
</gene>
<dbReference type="Gene3D" id="3.20.20.70">
    <property type="entry name" value="Aldolase class I"/>
    <property type="match status" value="2"/>
</dbReference>
<evidence type="ECO:0008006" key="3">
    <source>
        <dbReference type="Google" id="ProtNLM"/>
    </source>
</evidence>
<proteinExistence type="predicted"/>
<name>A0A6N4VGP2_9MYCO</name>
<dbReference type="PANTHER" id="PTHR37418:SF1">
    <property type="entry name" value="3-KETO-5-AMINOHEXANOATE CLEAVAGE PROTEIN"/>
    <property type="match status" value="1"/>
</dbReference>
<accession>A0A6N4VGP2</accession>
<dbReference type="Pfam" id="PF05853">
    <property type="entry name" value="BKACE"/>
    <property type="match status" value="1"/>
</dbReference>
<dbReference type="Proteomes" id="UP000466785">
    <property type="component" value="Chromosome"/>
</dbReference>
<dbReference type="PANTHER" id="PTHR37418">
    <property type="entry name" value="3-KETO-5-AMINOHEXANOATE CLEAVAGE ENZYME-RELATED"/>
    <property type="match status" value="1"/>
</dbReference>
<dbReference type="AlphaFoldDB" id="A0A6N4VGP2"/>
<keyword evidence="2" id="KW-1185">Reference proteome</keyword>
<protein>
    <recommendedName>
        <fullName evidence="3">3-keto-5-aminohexanoate cleavage protein</fullName>
    </recommendedName>
</protein>
<reference evidence="1 2" key="1">
    <citation type="journal article" date="2019" name="Emerg. Microbes Infect.">
        <title>Comprehensive subspecies identification of 175 nontuberculous mycobacteria species based on 7547 genomic profiles.</title>
        <authorList>
            <person name="Matsumoto Y."/>
            <person name="Kinjo T."/>
            <person name="Motooka D."/>
            <person name="Nabeya D."/>
            <person name="Jung N."/>
            <person name="Uechi K."/>
            <person name="Horii T."/>
            <person name="Iida T."/>
            <person name="Fujita J."/>
            <person name="Nakamura S."/>
        </authorList>
    </citation>
    <scope>NUCLEOTIDE SEQUENCE [LARGE SCALE GENOMIC DNA]</scope>
    <source>
        <strain evidence="1 2">JCM 12603</strain>
    </source>
</reference>
<evidence type="ECO:0000313" key="1">
    <source>
        <dbReference type="EMBL" id="BBX54035.1"/>
    </source>
</evidence>
<dbReference type="KEGG" id="mpof:MPOR_50610"/>
<dbReference type="InterPro" id="IPR008567">
    <property type="entry name" value="BKACE"/>
</dbReference>
<dbReference type="InterPro" id="IPR013785">
    <property type="entry name" value="Aldolase_TIM"/>
</dbReference>
<organism evidence="1 2">
    <name type="scientific">Mycolicibacterium poriferae</name>
    <dbReference type="NCBI Taxonomy" id="39694"/>
    <lineage>
        <taxon>Bacteria</taxon>
        <taxon>Bacillati</taxon>
        <taxon>Actinomycetota</taxon>
        <taxon>Actinomycetes</taxon>
        <taxon>Mycobacteriales</taxon>
        <taxon>Mycobacteriaceae</taxon>
        <taxon>Mycolicibacterium</taxon>
    </lineage>
</organism>